<dbReference type="AlphaFoldDB" id="V6MH35"/>
<proteinExistence type="predicted"/>
<protein>
    <submittedName>
        <fullName evidence="1">Dihydroorotate dehydrogenase</fullName>
    </submittedName>
</protein>
<dbReference type="Pfam" id="PF04748">
    <property type="entry name" value="Polysacc_deac_2"/>
    <property type="match status" value="1"/>
</dbReference>
<name>V6MH35_9BACL</name>
<dbReference type="EMBL" id="AYJU01000015">
    <property type="protein sequence ID" value="EST54723.1"/>
    <property type="molecule type" value="Genomic_DNA"/>
</dbReference>
<dbReference type="eggNOG" id="COG2861">
    <property type="taxonomic scope" value="Bacteria"/>
</dbReference>
<dbReference type="PANTHER" id="PTHR30105">
    <property type="entry name" value="UNCHARACTERIZED YIBQ-RELATED"/>
    <property type="match status" value="1"/>
</dbReference>
<dbReference type="GO" id="GO:0005975">
    <property type="term" value="P:carbohydrate metabolic process"/>
    <property type="evidence" value="ECO:0007669"/>
    <property type="project" value="InterPro"/>
</dbReference>
<dbReference type="Gene3D" id="3.20.20.370">
    <property type="entry name" value="Glycoside hydrolase/deacetylase"/>
    <property type="match status" value="1"/>
</dbReference>
<dbReference type="HOGENOM" id="CLU_041643_2_1_9"/>
<gene>
    <name evidence="1" type="ORF">T458_09280</name>
</gene>
<dbReference type="InterPro" id="IPR011330">
    <property type="entry name" value="Glyco_hydro/deAcase_b/a-brl"/>
</dbReference>
<dbReference type="PANTHER" id="PTHR30105:SF2">
    <property type="entry name" value="DIVERGENT POLYSACCHARIDE DEACETYLASE SUPERFAMILY"/>
    <property type="match status" value="1"/>
</dbReference>
<dbReference type="PATRIC" id="fig|1408254.3.peg.1833"/>
<keyword evidence="2" id="KW-1185">Reference proteome</keyword>
<sequence length="278" mass="30960">MNKLNENHKAGDPMQLKKFFPYVLACFLFTCTNGFQATAASPGLSPAPLPAKPKQVAFVIDDFGNNMKGTEEMLSMPVPMTIAVMPFLPSTKKDAELAYKNGHDVIVHMPMEPFKGRASWLGPGAITTDLSDEEIRSRLHKAIDEVPHAIGMNNHMGSKATADERVMRIVMSVLKERGLFYLDSKTNHRSIAGKIAQEIGVPYTENQMFLDDSHTTEHITKQLEIACHRLDKEQRCVVIGHVGPAGKKTASLLRQYIPRIQKEAEFVTISKLIFQTVN</sequence>
<reference evidence="1 2" key="1">
    <citation type="journal article" date="2014" name="Genome Announc.">
        <title>Draft Genome Sequence of Brevibacillus panacihumi Strain W25, a Halotolerant Hydrocarbon-Degrading Bacterium.</title>
        <authorList>
            <person name="Wang X."/>
            <person name="Jin D."/>
            <person name="Zhou L."/>
            <person name="Wu L."/>
            <person name="An W."/>
            <person name="Chen Y."/>
            <person name="Zhao L."/>
        </authorList>
    </citation>
    <scope>NUCLEOTIDE SEQUENCE [LARGE SCALE GENOMIC DNA]</scope>
    <source>
        <strain evidence="1 2">W25</strain>
    </source>
</reference>
<organism evidence="1 2">
    <name type="scientific">Brevibacillus panacihumi W25</name>
    <dbReference type="NCBI Taxonomy" id="1408254"/>
    <lineage>
        <taxon>Bacteria</taxon>
        <taxon>Bacillati</taxon>
        <taxon>Bacillota</taxon>
        <taxon>Bacilli</taxon>
        <taxon>Bacillales</taxon>
        <taxon>Paenibacillaceae</taxon>
        <taxon>Brevibacillus</taxon>
    </lineage>
</organism>
<dbReference type="InterPro" id="IPR006837">
    <property type="entry name" value="Divergent_DAC"/>
</dbReference>
<evidence type="ECO:0000313" key="2">
    <source>
        <dbReference type="Proteomes" id="UP000017973"/>
    </source>
</evidence>
<evidence type="ECO:0000313" key="1">
    <source>
        <dbReference type="EMBL" id="EST54723.1"/>
    </source>
</evidence>
<comment type="caution">
    <text evidence="1">The sequence shown here is derived from an EMBL/GenBank/DDBJ whole genome shotgun (WGS) entry which is preliminary data.</text>
</comment>
<dbReference type="Proteomes" id="UP000017973">
    <property type="component" value="Unassembled WGS sequence"/>
</dbReference>
<dbReference type="SUPFAM" id="SSF88713">
    <property type="entry name" value="Glycoside hydrolase/deacetylase"/>
    <property type="match status" value="1"/>
</dbReference>
<accession>V6MH35</accession>
<dbReference type="STRING" id="1408254.T458_09280"/>
<dbReference type="CDD" id="cd10936">
    <property type="entry name" value="CE4_DAC2"/>
    <property type="match status" value="1"/>
</dbReference>